<protein>
    <submittedName>
        <fullName evidence="2">Uncharacterized protein</fullName>
    </submittedName>
</protein>
<dbReference type="AlphaFoldDB" id="A0A482TAP5"/>
<proteinExistence type="predicted"/>
<sequence>MGYQRERFNGSIDVLHERAVRTPLPDKEAEREFHQNMMRVADGLDRKAEMLADPDVSLLTAYERELEAIAESYRSRLQRVVGDEYESVALSYARGERDDPFAAIAAYYLEGLWRMQQRITVSEMLFFPIILRYPDCFTVNIRFAAGHTTSESIRYESPEHLVEELNDTHAELYTSECLYSQKEAAEELEAFAEIIREEFPDPDEVPFEERKTGGIVSAGGRKGSEFSSMLKRVEPDVDRFEDIMTEATLVQEGAEAKRTEEELLPEGTFVL</sequence>
<evidence type="ECO:0000313" key="3">
    <source>
        <dbReference type="Proteomes" id="UP000294028"/>
    </source>
</evidence>
<name>A0A482TAP5_9EURY</name>
<organism evidence="2 3">
    <name type="scientific">Halogeometricum borinquense</name>
    <dbReference type="NCBI Taxonomy" id="60847"/>
    <lineage>
        <taxon>Archaea</taxon>
        <taxon>Methanobacteriati</taxon>
        <taxon>Methanobacteriota</taxon>
        <taxon>Stenosarchaea group</taxon>
        <taxon>Halobacteria</taxon>
        <taxon>Halobacteriales</taxon>
        <taxon>Haloferacaceae</taxon>
        <taxon>Halogeometricum</taxon>
    </lineage>
</organism>
<dbReference type="InterPro" id="IPR048687">
    <property type="entry name" value="HVO_2248-like"/>
</dbReference>
<dbReference type="RefSeq" id="WP_129785032.1">
    <property type="nucleotide sequence ID" value="NZ_CP048739.1"/>
</dbReference>
<evidence type="ECO:0000313" key="4">
    <source>
        <dbReference type="Proteomes" id="UP000465846"/>
    </source>
</evidence>
<evidence type="ECO:0000313" key="2">
    <source>
        <dbReference type="EMBL" id="RYJ14700.1"/>
    </source>
</evidence>
<dbReference type="Proteomes" id="UP000465846">
    <property type="component" value="Chromosome"/>
</dbReference>
<dbReference type="Pfam" id="PF21535">
    <property type="entry name" value="HVO_2248"/>
    <property type="match status" value="1"/>
</dbReference>
<evidence type="ECO:0000313" key="1">
    <source>
        <dbReference type="EMBL" id="QIB76548.1"/>
    </source>
</evidence>
<dbReference type="GeneID" id="44081066"/>
<reference evidence="2 3" key="1">
    <citation type="submission" date="2018-12" db="EMBL/GenBank/DDBJ databases">
        <title>Genome analysis provides insights into bioremediation potentialities of Halogeometricum borinquense strain N11.</title>
        <authorList>
            <person name="Najjari A."/>
            <person name="Youssef N."/>
            <person name="Fhoula I."/>
            <person name="Ben Dhia O."/>
            <person name="Mahjoubi M."/>
            <person name="Ouzari H.I."/>
            <person name="Cherif A."/>
        </authorList>
    </citation>
    <scope>NUCLEOTIDE SEQUENCE [LARGE SCALE GENOMIC DNA]</scope>
    <source>
        <strain evidence="2 3">N11</strain>
    </source>
</reference>
<dbReference type="EMBL" id="RZHH01000002">
    <property type="protein sequence ID" value="RYJ14700.1"/>
    <property type="molecule type" value="Genomic_DNA"/>
</dbReference>
<accession>A0A482TAP5</accession>
<dbReference type="Proteomes" id="UP000294028">
    <property type="component" value="Unassembled WGS sequence"/>
</dbReference>
<reference evidence="1 4" key="2">
    <citation type="submission" date="2020-02" db="EMBL/GenBank/DDBJ databases">
        <title>Whole genome sequence of Halogeometricum borinquense strain wsp4.</title>
        <authorList>
            <person name="Verma D.K."/>
            <person name="Gopal K."/>
            <person name="Prasad E.S."/>
        </authorList>
    </citation>
    <scope>NUCLEOTIDE SEQUENCE [LARGE SCALE GENOMIC DNA]</scope>
    <source>
        <strain evidence="4">wsp4</strain>
        <strain evidence="1">Wsp4</strain>
    </source>
</reference>
<gene>
    <name evidence="2" type="ORF">ELS19_12560</name>
    <name evidence="1" type="ORF">G3I44_16655</name>
</gene>
<dbReference type="EMBL" id="CP048739">
    <property type="protein sequence ID" value="QIB76548.1"/>
    <property type="molecule type" value="Genomic_DNA"/>
</dbReference>